<accession>A0A9P7YXC7</accession>
<evidence type="ECO:0000256" key="4">
    <source>
        <dbReference type="ARBA" id="ARBA00022490"/>
    </source>
</evidence>
<dbReference type="Gene3D" id="1.10.10.10">
    <property type="entry name" value="Winged helix-like DNA-binding domain superfamily/Winged helix DNA-binding domain"/>
    <property type="match status" value="1"/>
</dbReference>
<reference evidence="12" key="1">
    <citation type="journal article" date="2021" name="IMA Fungus">
        <title>Genomic characterization of three marine fungi, including Emericellopsis atlantica sp. nov. with signatures of a generalist lifestyle and marine biomass degradation.</title>
        <authorList>
            <person name="Hagestad O.C."/>
            <person name="Hou L."/>
            <person name="Andersen J.H."/>
            <person name="Hansen E.H."/>
            <person name="Altermark B."/>
            <person name="Li C."/>
            <person name="Kuhnert E."/>
            <person name="Cox R.J."/>
            <person name="Crous P.W."/>
            <person name="Spatafora J.W."/>
            <person name="Lail K."/>
            <person name="Amirebrahimi M."/>
            <person name="Lipzen A."/>
            <person name="Pangilinan J."/>
            <person name="Andreopoulos W."/>
            <person name="Hayes R.D."/>
            <person name="Ng V."/>
            <person name="Grigoriev I.V."/>
            <person name="Jackson S.A."/>
            <person name="Sutton T.D.S."/>
            <person name="Dobson A.D.W."/>
            <person name="Rama T."/>
        </authorList>
    </citation>
    <scope>NUCLEOTIDE SEQUENCE</scope>
    <source>
        <strain evidence="12">TRa3180A</strain>
    </source>
</reference>
<dbReference type="PANTHER" id="PTHR45767:SF2">
    <property type="entry name" value="FORKHEAD BOX PROTEIN O"/>
    <property type="match status" value="1"/>
</dbReference>
<keyword evidence="7" id="KW-0804">Transcription</keyword>
<dbReference type="Proteomes" id="UP000887226">
    <property type="component" value="Unassembled WGS sequence"/>
</dbReference>
<dbReference type="GO" id="GO:0000978">
    <property type="term" value="F:RNA polymerase II cis-regulatory region sequence-specific DNA binding"/>
    <property type="evidence" value="ECO:0007669"/>
    <property type="project" value="TreeGrafter"/>
</dbReference>
<dbReference type="InterPro" id="IPR036388">
    <property type="entry name" value="WH-like_DNA-bd_sf"/>
</dbReference>
<evidence type="ECO:0000256" key="2">
    <source>
        <dbReference type="ARBA" id="ARBA00004496"/>
    </source>
</evidence>
<comment type="caution">
    <text evidence="12">The sequence shown here is derived from an EMBL/GenBank/DDBJ whole genome shotgun (WGS) entry which is preliminary data.</text>
</comment>
<evidence type="ECO:0000256" key="6">
    <source>
        <dbReference type="ARBA" id="ARBA00023125"/>
    </source>
</evidence>
<keyword evidence="13" id="KW-1185">Reference proteome</keyword>
<keyword evidence="4" id="KW-0963">Cytoplasm</keyword>
<gene>
    <name evidence="12" type="ORF">BJ878DRAFT_427841</name>
</gene>
<evidence type="ECO:0000256" key="8">
    <source>
        <dbReference type="ARBA" id="ARBA00023242"/>
    </source>
</evidence>
<dbReference type="GO" id="GO:0000981">
    <property type="term" value="F:DNA-binding transcription factor activity, RNA polymerase II-specific"/>
    <property type="evidence" value="ECO:0007669"/>
    <property type="project" value="TreeGrafter"/>
</dbReference>
<evidence type="ECO:0000256" key="1">
    <source>
        <dbReference type="ARBA" id="ARBA00004123"/>
    </source>
</evidence>
<dbReference type="FunFam" id="1.10.10.10:FF:000522">
    <property type="entry name" value="Forkhead domain protein"/>
    <property type="match status" value="1"/>
</dbReference>
<dbReference type="AlphaFoldDB" id="A0A9P7YXC7"/>
<keyword evidence="5" id="KW-0805">Transcription regulation</keyword>
<evidence type="ECO:0000256" key="7">
    <source>
        <dbReference type="ARBA" id="ARBA00023163"/>
    </source>
</evidence>
<feature type="region of interest" description="Disordered" evidence="10">
    <location>
        <begin position="1"/>
        <end position="29"/>
    </location>
</feature>
<dbReference type="GO" id="GO:0005737">
    <property type="term" value="C:cytoplasm"/>
    <property type="evidence" value="ECO:0007669"/>
    <property type="project" value="UniProtKB-SubCell"/>
</dbReference>
<dbReference type="PROSITE" id="PS50039">
    <property type="entry name" value="FORK_HEAD_3"/>
    <property type="match status" value="1"/>
</dbReference>
<feature type="compositionally biased region" description="Basic residues" evidence="10">
    <location>
        <begin position="128"/>
        <end position="138"/>
    </location>
</feature>
<evidence type="ECO:0000256" key="9">
    <source>
        <dbReference type="PROSITE-ProRule" id="PRU00089"/>
    </source>
</evidence>
<keyword evidence="8 9" id="KW-0539">Nucleus</keyword>
<proteinExistence type="predicted"/>
<dbReference type="SMART" id="SM00339">
    <property type="entry name" value="FH"/>
    <property type="match status" value="1"/>
</dbReference>
<dbReference type="SUPFAM" id="SSF46785">
    <property type="entry name" value="Winged helix' DNA-binding domain"/>
    <property type="match status" value="1"/>
</dbReference>
<dbReference type="PANTHER" id="PTHR45767">
    <property type="entry name" value="FORKHEAD BOX PROTEIN O"/>
    <property type="match status" value="1"/>
</dbReference>
<dbReference type="EMBL" id="MU254191">
    <property type="protein sequence ID" value="KAG9241569.1"/>
    <property type="molecule type" value="Genomic_DNA"/>
</dbReference>
<comment type="subcellular location">
    <subcellularLocation>
        <location evidence="2">Cytoplasm</location>
    </subcellularLocation>
    <subcellularLocation>
        <location evidence="1 9">Nucleus</location>
    </subcellularLocation>
</comment>
<sequence length="272" mass="30688">MGDSYFQTPFPPPSEVSSESASSSREMTAAEAEYHGIDEPYAKLIHRALMSAPDHSMVLQEIYQWFRENTHRGASDTKGWMNSIRHNLSMNAAFKKTERKMPGDETKKSTEWVLEDFAIRDGVQSTTRYRRATGNKKFAKSETPTHSRHTPPRSRAKFQRQRAQENNHSSSRHSPYPSADMKGIFLHSRNFGTDPQLVGTGQLSPRASTHSNITSGSPYFYPDVKPEPLDPNYTNLPIYTLEDVHGVCTDGPLFSHQQPVYNTTNGMCNNAC</sequence>
<dbReference type="InterPro" id="IPR001766">
    <property type="entry name" value="Fork_head_dom"/>
</dbReference>
<organism evidence="12 13">
    <name type="scientific">Calycina marina</name>
    <dbReference type="NCBI Taxonomy" id="1763456"/>
    <lineage>
        <taxon>Eukaryota</taxon>
        <taxon>Fungi</taxon>
        <taxon>Dikarya</taxon>
        <taxon>Ascomycota</taxon>
        <taxon>Pezizomycotina</taxon>
        <taxon>Leotiomycetes</taxon>
        <taxon>Helotiales</taxon>
        <taxon>Pezizellaceae</taxon>
        <taxon>Calycina</taxon>
    </lineage>
</organism>
<feature type="compositionally biased region" description="Basic residues" evidence="10">
    <location>
        <begin position="146"/>
        <end position="160"/>
    </location>
</feature>
<feature type="compositionally biased region" description="Polar residues" evidence="10">
    <location>
        <begin position="164"/>
        <end position="173"/>
    </location>
</feature>
<dbReference type="InterPro" id="IPR036390">
    <property type="entry name" value="WH_DNA-bd_sf"/>
</dbReference>
<keyword evidence="3" id="KW-0217">Developmental protein</keyword>
<feature type="domain" description="Fork-head" evidence="11">
    <location>
        <begin position="41"/>
        <end position="133"/>
    </location>
</feature>
<feature type="region of interest" description="Disordered" evidence="10">
    <location>
        <begin position="125"/>
        <end position="181"/>
    </location>
</feature>
<keyword evidence="6 9" id="KW-0238">DNA-binding</keyword>
<dbReference type="Pfam" id="PF00250">
    <property type="entry name" value="Forkhead"/>
    <property type="match status" value="1"/>
</dbReference>
<evidence type="ECO:0000259" key="11">
    <source>
        <dbReference type="PROSITE" id="PS50039"/>
    </source>
</evidence>
<evidence type="ECO:0000256" key="10">
    <source>
        <dbReference type="SAM" id="MobiDB-lite"/>
    </source>
</evidence>
<evidence type="ECO:0000313" key="13">
    <source>
        <dbReference type="Proteomes" id="UP000887226"/>
    </source>
</evidence>
<evidence type="ECO:0000256" key="5">
    <source>
        <dbReference type="ARBA" id="ARBA00023015"/>
    </source>
</evidence>
<evidence type="ECO:0000256" key="3">
    <source>
        <dbReference type="ARBA" id="ARBA00022473"/>
    </source>
</evidence>
<dbReference type="GO" id="GO:0005634">
    <property type="term" value="C:nucleus"/>
    <property type="evidence" value="ECO:0007669"/>
    <property type="project" value="UniProtKB-SubCell"/>
</dbReference>
<evidence type="ECO:0000313" key="12">
    <source>
        <dbReference type="EMBL" id="KAG9241569.1"/>
    </source>
</evidence>
<feature type="DNA-binding region" description="Fork-head" evidence="9">
    <location>
        <begin position="41"/>
        <end position="133"/>
    </location>
</feature>
<name>A0A9P7YXC7_9HELO</name>
<protein>
    <recommendedName>
        <fullName evidence="11">Fork-head domain-containing protein</fullName>
    </recommendedName>
</protein>
<feature type="compositionally biased region" description="Low complexity" evidence="10">
    <location>
        <begin position="15"/>
        <end position="29"/>
    </location>
</feature>
<dbReference type="OrthoDB" id="5954824at2759"/>